<comment type="similarity">
    <text evidence="2">Belongs to the prokaryotic/mitochondrial release factor family.</text>
</comment>
<organism evidence="7 8">
    <name type="scientific">Priapulus caudatus</name>
    <name type="common">Priapulid worm</name>
    <dbReference type="NCBI Taxonomy" id="37621"/>
    <lineage>
        <taxon>Eukaryota</taxon>
        <taxon>Metazoa</taxon>
        <taxon>Ecdysozoa</taxon>
        <taxon>Scalidophora</taxon>
        <taxon>Priapulida</taxon>
        <taxon>Priapulimorpha</taxon>
        <taxon>Priapulimorphida</taxon>
        <taxon>Priapulidae</taxon>
        <taxon>Priapulus</taxon>
    </lineage>
</organism>
<keyword evidence="3" id="KW-0809">Transit peptide</keyword>
<evidence type="ECO:0000313" key="7">
    <source>
        <dbReference type="Proteomes" id="UP000695022"/>
    </source>
</evidence>
<evidence type="ECO:0000256" key="1">
    <source>
        <dbReference type="ARBA" id="ARBA00004173"/>
    </source>
</evidence>
<dbReference type="SUPFAM" id="SSF75620">
    <property type="entry name" value="Release factor"/>
    <property type="match status" value="1"/>
</dbReference>
<evidence type="ECO:0000256" key="5">
    <source>
        <dbReference type="SAM" id="MobiDB-lite"/>
    </source>
</evidence>
<dbReference type="Proteomes" id="UP000695022">
    <property type="component" value="Unplaced"/>
</dbReference>
<feature type="compositionally biased region" description="Basic residues" evidence="5">
    <location>
        <begin position="198"/>
        <end position="215"/>
    </location>
</feature>
<evidence type="ECO:0000256" key="4">
    <source>
        <dbReference type="ARBA" id="ARBA00023128"/>
    </source>
</evidence>
<reference evidence="8" key="1">
    <citation type="submission" date="2025-08" db="UniProtKB">
        <authorList>
            <consortium name="RefSeq"/>
        </authorList>
    </citation>
    <scope>IDENTIFICATION</scope>
</reference>
<name>A0ABM1E4Z8_PRICU</name>
<comment type="subcellular location">
    <subcellularLocation>
        <location evidence="1">Mitochondrion</location>
    </subcellularLocation>
</comment>
<evidence type="ECO:0000313" key="8">
    <source>
        <dbReference type="RefSeq" id="XP_014667269.1"/>
    </source>
</evidence>
<feature type="domain" description="Prokaryotic-type class I peptide chain release factors" evidence="6">
    <location>
        <begin position="117"/>
        <end position="208"/>
    </location>
</feature>
<keyword evidence="4" id="KW-0496">Mitochondrion</keyword>
<accession>A0ABM1E4Z8</accession>
<dbReference type="PANTHER" id="PTHR46203">
    <property type="entry name" value="PROBABLE PEPTIDE CHAIN RELEASE FACTOR C12ORF65"/>
    <property type="match status" value="1"/>
</dbReference>
<keyword evidence="7" id="KW-1185">Reference proteome</keyword>
<evidence type="ECO:0000259" key="6">
    <source>
        <dbReference type="Pfam" id="PF00472"/>
    </source>
</evidence>
<feature type="region of interest" description="Disordered" evidence="5">
    <location>
        <begin position="191"/>
        <end position="222"/>
    </location>
</feature>
<dbReference type="Gene3D" id="3.30.160.20">
    <property type="match status" value="1"/>
</dbReference>
<dbReference type="PANTHER" id="PTHR46203:SF1">
    <property type="entry name" value="MITOCHONDRIAL TRANSLATION RELEASE FACTOR IN RESCUE"/>
    <property type="match status" value="1"/>
</dbReference>
<sequence>MYRACKRIVCRLSALDFARCERPSKHRLATAPLACDLHALYPCRRLHAAPLLERTTEGMLGSLLRRHFRTASRGVPPPPSSLERTREGLLGSVPATSVSVAMLTTDADARVPPVLVEEELEEDFVKGSGPGGQSVNKTSNCVVLKHKPTNLVVKCHQTRSLQQNRKLARELLLEKLDVHLNGEASLAMQRKLQQSESRKKKKNRSRATLQRKKDFKAREGLE</sequence>
<proteinExistence type="inferred from homology"/>
<dbReference type="InterPro" id="IPR000352">
    <property type="entry name" value="Pep_chain_release_fac_I"/>
</dbReference>
<evidence type="ECO:0000256" key="2">
    <source>
        <dbReference type="ARBA" id="ARBA00010835"/>
    </source>
</evidence>
<dbReference type="Pfam" id="PF00472">
    <property type="entry name" value="RF-1"/>
    <property type="match status" value="1"/>
</dbReference>
<protein>
    <submittedName>
        <fullName evidence="8">Probable peptide chain release factor C12orf65, mitochondrial</fullName>
    </submittedName>
</protein>
<dbReference type="RefSeq" id="XP_014667269.1">
    <property type="nucleotide sequence ID" value="XM_014811783.1"/>
</dbReference>
<dbReference type="InterPro" id="IPR045853">
    <property type="entry name" value="Pep_chain_release_fac_I_sf"/>
</dbReference>
<evidence type="ECO:0000256" key="3">
    <source>
        <dbReference type="ARBA" id="ARBA00022946"/>
    </source>
</evidence>
<dbReference type="GeneID" id="106808879"/>
<gene>
    <name evidence="8" type="primary">LOC106808879</name>
</gene>
<dbReference type="InterPro" id="IPR052405">
    <property type="entry name" value="Mito_Transl_Release_Factor"/>
</dbReference>